<comment type="caution">
    <text evidence="2">The sequence shown here is derived from an EMBL/GenBank/DDBJ whole genome shotgun (WGS) entry which is preliminary data.</text>
</comment>
<dbReference type="Gene3D" id="1.10.260.40">
    <property type="entry name" value="lambda repressor-like DNA-binding domains"/>
    <property type="match status" value="1"/>
</dbReference>
<dbReference type="InterPro" id="IPR001387">
    <property type="entry name" value="Cro/C1-type_HTH"/>
</dbReference>
<evidence type="ECO:0000259" key="1">
    <source>
        <dbReference type="PROSITE" id="PS50943"/>
    </source>
</evidence>
<organism evidence="2 3">
    <name type="scientific">Nonomuraea insulae</name>
    <dbReference type="NCBI Taxonomy" id="1616787"/>
    <lineage>
        <taxon>Bacteria</taxon>
        <taxon>Bacillati</taxon>
        <taxon>Actinomycetota</taxon>
        <taxon>Actinomycetes</taxon>
        <taxon>Streptosporangiales</taxon>
        <taxon>Streptosporangiaceae</taxon>
        <taxon>Nonomuraea</taxon>
    </lineage>
</organism>
<name>A0ABW1DB25_9ACTN</name>
<protein>
    <submittedName>
        <fullName evidence="2">Helix-turn-helix domain-containing protein</fullName>
    </submittedName>
</protein>
<feature type="domain" description="HTH cro/C1-type" evidence="1">
    <location>
        <begin position="19"/>
        <end position="73"/>
    </location>
</feature>
<accession>A0ABW1DB25</accession>
<dbReference type="InterPro" id="IPR010982">
    <property type="entry name" value="Lambda_DNA-bd_dom_sf"/>
</dbReference>
<proteinExistence type="predicted"/>
<dbReference type="SUPFAM" id="SSF47413">
    <property type="entry name" value="lambda repressor-like DNA-binding domains"/>
    <property type="match status" value="1"/>
</dbReference>
<dbReference type="Pfam" id="PF19054">
    <property type="entry name" value="DUF5753"/>
    <property type="match status" value="1"/>
</dbReference>
<sequence>MARGKHIPTVASTRLASELRNQREKAGMSQEAVAEQMGWAESKLYRIENDKSRVLQRDIKRLLSLYGTESAQAEVITELGRLAGEPDWWHQYSGAIPEWFQVYVVLEASASRHLGYDSELVPGIMQTERYARAIMMTTPDRGPDEEIENQLKVRKSRQVRLSGANPLNLWLILNEGVIRRMVGGPDVMREQVERLIEVAQLRNVTVQVLPFKAGEHSAMHGSFTILEFPTPHDPDKVYLEQQIGGIYTQKTHEVERYKVMFDDLRARALGPRETIAMFRSIVTELT</sequence>
<reference evidence="3" key="1">
    <citation type="journal article" date="2019" name="Int. J. Syst. Evol. Microbiol.">
        <title>The Global Catalogue of Microorganisms (GCM) 10K type strain sequencing project: providing services to taxonomists for standard genome sequencing and annotation.</title>
        <authorList>
            <consortium name="The Broad Institute Genomics Platform"/>
            <consortium name="The Broad Institute Genome Sequencing Center for Infectious Disease"/>
            <person name="Wu L."/>
            <person name="Ma J."/>
        </authorList>
    </citation>
    <scope>NUCLEOTIDE SEQUENCE [LARGE SCALE GENOMIC DNA]</scope>
    <source>
        <strain evidence="3">CCUG 53903</strain>
    </source>
</reference>
<dbReference type="Proteomes" id="UP001596058">
    <property type="component" value="Unassembled WGS sequence"/>
</dbReference>
<gene>
    <name evidence="2" type="ORF">ACFPZ3_60250</name>
</gene>
<dbReference type="InterPro" id="IPR043917">
    <property type="entry name" value="DUF5753"/>
</dbReference>
<dbReference type="PROSITE" id="PS50943">
    <property type="entry name" value="HTH_CROC1"/>
    <property type="match status" value="1"/>
</dbReference>
<dbReference type="CDD" id="cd00093">
    <property type="entry name" value="HTH_XRE"/>
    <property type="match status" value="1"/>
</dbReference>
<dbReference type="EMBL" id="JBHSPA010000108">
    <property type="protein sequence ID" value="MFC5834048.1"/>
    <property type="molecule type" value="Genomic_DNA"/>
</dbReference>
<dbReference type="RefSeq" id="WP_379523466.1">
    <property type="nucleotide sequence ID" value="NZ_JBHSPA010000108.1"/>
</dbReference>
<evidence type="ECO:0000313" key="2">
    <source>
        <dbReference type="EMBL" id="MFC5834048.1"/>
    </source>
</evidence>
<keyword evidence="3" id="KW-1185">Reference proteome</keyword>
<dbReference type="SMART" id="SM00530">
    <property type="entry name" value="HTH_XRE"/>
    <property type="match status" value="1"/>
</dbReference>
<dbReference type="Pfam" id="PF13560">
    <property type="entry name" value="HTH_31"/>
    <property type="match status" value="1"/>
</dbReference>
<evidence type="ECO:0000313" key="3">
    <source>
        <dbReference type="Proteomes" id="UP001596058"/>
    </source>
</evidence>